<comment type="caution">
    <text evidence="1">The sequence shown here is derived from an EMBL/GenBank/DDBJ whole genome shotgun (WGS) entry which is preliminary data.</text>
</comment>
<name>A0AAV4X8J1_CAEEX</name>
<dbReference type="EMBL" id="BPLR01017287">
    <property type="protein sequence ID" value="GIY90079.1"/>
    <property type="molecule type" value="Genomic_DNA"/>
</dbReference>
<sequence>MWPLAYVWGSKRVQKKKIGQSIIPPKWFSLSSPQIAHLTLASPKKYLRRNWLVVKISQKTTPLFSPPNPIPGNIARGVFLSAGQKLFLLRHNSRFTVRRFFFVAQTACTPKIRPNLFFHTRLPAAQQLFSSAGFPRELY</sequence>
<dbReference type="AlphaFoldDB" id="A0AAV4X8J1"/>
<dbReference type="Proteomes" id="UP001054945">
    <property type="component" value="Unassembled WGS sequence"/>
</dbReference>
<protein>
    <submittedName>
        <fullName evidence="1">Uncharacterized protein</fullName>
    </submittedName>
</protein>
<accession>A0AAV4X8J1</accession>
<evidence type="ECO:0000313" key="2">
    <source>
        <dbReference type="Proteomes" id="UP001054945"/>
    </source>
</evidence>
<evidence type="ECO:0000313" key="1">
    <source>
        <dbReference type="EMBL" id="GIY90079.1"/>
    </source>
</evidence>
<gene>
    <name evidence="1" type="ORF">CEXT_492531</name>
</gene>
<organism evidence="1 2">
    <name type="scientific">Caerostris extrusa</name>
    <name type="common">Bark spider</name>
    <name type="synonym">Caerostris bankana</name>
    <dbReference type="NCBI Taxonomy" id="172846"/>
    <lineage>
        <taxon>Eukaryota</taxon>
        <taxon>Metazoa</taxon>
        <taxon>Ecdysozoa</taxon>
        <taxon>Arthropoda</taxon>
        <taxon>Chelicerata</taxon>
        <taxon>Arachnida</taxon>
        <taxon>Araneae</taxon>
        <taxon>Araneomorphae</taxon>
        <taxon>Entelegynae</taxon>
        <taxon>Araneoidea</taxon>
        <taxon>Araneidae</taxon>
        <taxon>Caerostris</taxon>
    </lineage>
</organism>
<proteinExistence type="predicted"/>
<keyword evidence="2" id="KW-1185">Reference proteome</keyword>
<reference evidence="1 2" key="1">
    <citation type="submission" date="2021-06" db="EMBL/GenBank/DDBJ databases">
        <title>Caerostris extrusa draft genome.</title>
        <authorList>
            <person name="Kono N."/>
            <person name="Arakawa K."/>
        </authorList>
    </citation>
    <scope>NUCLEOTIDE SEQUENCE [LARGE SCALE GENOMIC DNA]</scope>
</reference>